<feature type="chain" id="PRO_5038447475" description="ABC transporter substrate-binding protein PnrA-like domain-containing protein" evidence="8">
    <location>
        <begin position="22"/>
        <end position="366"/>
    </location>
</feature>
<dbReference type="SUPFAM" id="SSF53822">
    <property type="entry name" value="Periplasmic binding protein-like I"/>
    <property type="match status" value="1"/>
</dbReference>
<dbReference type="GeneID" id="93164564"/>
<dbReference type="PATRIC" id="fig|742734.4.peg.1581"/>
<protein>
    <recommendedName>
        <fullName evidence="9">ABC transporter substrate-binding protein PnrA-like domain-containing protein</fullName>
    </recommendedName>
</protein>
<keyword evidence="5" id="KW-0472">Membrane</keyword>
<comment type="subcellular location">
    <subcellularLocation>
        <location evidence="1">Cell membrane</location>
        <topology evidence="1">Lipid-anchor</topology>
    </subcellularLocation>
</comment>
<comment type="similarity">
    <text evidence="2">Belongs to the BMP lipoprotein family.</text>
</comment>
<dbReference type="PANTHER" id="PTHR34296:SF2">
    <property type="entry name" value="ABC TRANSPORTER GUANOSINE-BINDING PROTEIN NUPN"/>
    <property type="match status" value="1"/>
</dbReference>
<dbReference type="InterPro" id="IPR028082">
    <property type="entry name" value="Peripla_BP_I"/>
</dbReference>
<reference evidence="10 11" key="1">
    <citation type="submission" date="2011-04" db="EMBL/GenBank/DDBJ databases">
        <title>The Genome Sequence of Clostridium citroniae WAL-19142.</title>
        <authorList>
            <consortium name="The Broad Institute Genome Sequencing Platform"/>
            <person name="Earl A."/>
            <person name="Ward D."/>
            <person name="Feldgarden M."/>
            <person name="Gevers D."/>
            <person name="Warren Y.A."/>
            <person name="Tyrrell K.L."/>
            <person name="Citron D.M."/>
            <person name="Goldstein E.J."/>
            <person name="Daigneault M."/>
            <person name="Allen-Vercoe E."/>
            <person name="Young S.K."/>
            <person name="Zeng Q."/>
            <person name="Gargeya S."/>
            <person name="Fitzgerald M."/>
            <person name="Haas B."/>
            <person name="Abouelleil A."/>
            <person name="Alvarado L."/>
            <person name="Arachchi H.M."/>
            <person name="Berlin A."/>
            <person name="Brown A."/>
            <person name="Chapman S.B."/>
            <person name="Chen Z."/>
            <person name="Dunbar C."/>
            <person name="Freedman E."/>
            <person name="Gearin G."/>
            <person name="Gellesch M."/>
            <person name="Goldberg J."/>
            <person name="Griggs A."/>
            <person name="Gujja S."/>
            <person name="Heilman E.R."/>
            <person name="Heiman D."/>
            <person name="Howarth C."/>
            <person name="Larson L."/>
            <person name="Lui A."/>
            <person name="MacDonald P.J."/>
            <person name="Mehta T."/>
            <person name="Montmayeur A."/>
            <person name="Murphy C."/>
            <person name="Neiman D."/>
            <person name="Pearson M."/>
            <person name="Priest M."/>
            <person name="Roberts A."/>
            <person name="Saif S."/>
            <person name="Shea T."/>
            <person name="Shenoy N."/>
            <person name="Sisk P."/>
            <person name="Stolte C."/>
            <person name="Sykes S."/>
            <person name="White J."/>
            <person name="Yandava C."/>
            <person name="Wortman J."/>
            <person name="Nusbaum C."/>
            <person name="Birren B."/>
        </authorList>
    </citation>
    <scope>NUCLEOTIDE SEQUENCE [LARGE SCALE GENOMIC DNA]</scope>
    <source>
        <strain evidence="10 11">WAL-19142</strain>
    </source>
</reference>
<evidence type="ECO:0000256" key="2">
    <source>
        <dbReference type="ARBA" id="ARBA00008610"/>
    </source>
</evidence>
<dbReference type="Pfam" id="PF02608">
    <property type="entry name" value="Bmp"/>
    <property type="match status" value="1"/>
</dbReference>
<accession>A0A0J9CCP3</accession>
<dbReference type="Gene3D" id="3.40.50.2300">
    <property type="match status" value="2"/>
</dbReference>
<dbReference type="OrthoDB" id="9769871at2"/>
<dbReference type="Proteomes" id="UP000037392">
    <property type="component" value="Unassembled WGS sequence"/>
</dbReference>
<evidence type="ECO:0000259" key="9">
    <source>
        <dbReference type="Pfam" id="PF02608"/>
    </source>
</evidence>
<feature type="region of interest" description="Disordered" evidence="7">
    <location>
        <begin position="23"/>
        <end position="67"/>
    </location>
</feature>
<keyword evidence="3" id="KW-1003">Cell membrane</keyword>
<evidence type="ECO:0000256" key="1">
    <source>
        <dbReference type="ARBA" id="ARBA00004193"/>
    </source>
</evidence>
<keyword evidence="4 8" id="KW-0732">Signal</keyword>
<dbReference type="AlphaFoldDB" id="A0A0J9CCP3"/>
<sequence length="366" mass="39377">MRKMKLFLTAAAVICALSGCAGKTEAPKDQTQAASEAKTEKAEEAGKEAGKSENAGETEEAKKAETPENGDLFTCLISEAPAGVPFTDLTWTGFERIENEYGAQVKLIEALDKAEYSEQIRAMAEMGANPIYTMFDTVNEVAVELAPEYPETMFCLIDSSLDTKYDNVANVYVDSLEPAFVSGFVAAKTTQSGTIGWIGSLDIPVINRFRDAYLAGAKYADPDVVVQTAYVGDDSDTVKAGEQTKIMVSQGADIIFQTANLAGLGVIQGCSDAGIKCIGVDEWQGGIDGCVFWSSLTDINGAVFDSFTAYKEGRFTAGRTNYGIETQSAIYDDRDYEKLPDDVKAELDELLAAVRSGSLNLEDLLK</sequence>
<evidence type="ECO:0000256" key="8">
    <source>
        <dbReference type="SAM" id="SignalP"/>
    </source>
</evidence>
<dbReference type="InterPro" id="IPR050957">
    <property type="entry name" value="BMP_lipoprotein"/>
</dbReference>
<dbReference type="InterPro" id="IPR003760">
    <property type="entry name" value="PnrA-like"/>
</dbReference>
<dbReference type="EMBL" id="ADLK01000011">
    <property type="protein sequence ID" value="KMW22251.1"/>
    <property type="molecule type" value="Genomic_DNA"/>
</dbReference>
<evidence type="ECO:0000256" key="6">
    <source>
        <dbReference type="ARBA" id="ARBA00023288"/>
    </source>
</evidence>
<dbReference type="PANTHER" id="PTHR34296">
    <property type="entry name" value="TRANSCRIPTIONAL ACTIVATOR PROTEIN MED"/>
    <property type="match status" value="1"/>
</dbReference>
<evidence type="ECO:0000313" key="11">
    <source>
        <dbReference type="Proteomes" id="UP000037392"/>
    </source>
</evidence>
<evidence type="ECO:0000256" key="4">
    <source>
        <dbReference type="ARBA" id="ARBA00022729"/>
    </source>
</evidence>
<evidence type="ECO:0000313" key="10">
    <source>
        <dbReference type="EMBL" id="KMW22251.1"/>
    </source>
</evidence>
<dbReference type="GO" id="GO:0005886">
    <property type="term" value="C:plasma membrane"/>
    <property type="evidence" value="ECO:0007669"/>
    <property type="project" value="UniProtKB-SubCell"/>
</dbReference>
<dbReference type="RefSeq" id="WP_045091781.1">
    <property type="nucleotide sequence ID" value="NZ_KQ235876.1"/>
</dbReference>
<dbReference type="PROSITE" id="PS51257">
    <property type="entry name" value="PROKAR_LIPOPROTEIN"/>
    <property type="match status" value="1"/>
</dbReference>
<evidence type="ECO:0000256" key="7">
    <source>
        <dbReference type="SAM" id="MobiDB-lite"/>
    </source>
</evidence>
<comment type="caution">
    <text evidence="10">The sequence shown here is derived from an EMBL/GenBank/DDBJ whole genome shotgun (WGS) entry which is preliminary data.</text>
</comment>
<proteinExistence type="inferred from homology"/>
<feature type="signal peptide" evidence="8">
    <location>
        <begin position="1"/>
        <end position="21"/>
    </location>
</feature>
<evidence type="ECO:0000256" key="3">
    <source>
        <dbReference type="ARBA" id="ARBA00022475"/>
    </source>
</evidence>
<evidence type="ECO:0000256" key="5">
    <source>
        <dbReference type="ARBA" id="ARBA00023136"/>
    </source>
</evidence>
<feature type="domain" description="ABC transporter substrate-binding protein PnrA-like" evidence="9">
    <location>
        <begin position="83"/>
        <end position="314"/>
    </location>
</feature>
<feature type="compositionally biased region" description="Basic and acidic residues" evidence="7">
    <location>
        <begin position="37"/>
        <end position="51"/>
    </location>
</feature>
<dbReference type="CDD" id="cd19964">
    <property type="entry name" value="PBP1_BMP-like"/>
    <property type="match status" value="1"/>
</dbReference>
<name>A0A0J9CCP3_9FIRM</name>
<gene>
    <name evidence="10" type="ORF">HMPREF9470_01480</name>
</gene>
<organism evidence="10 11">
    <name type="scientific">[Clostridium] citroniae WAL-19142</name>
    <dbReference type="NCBI Taxonomy" id="742734"/>
    <lineage>
        <taxon>Bacteria</taxon>
        <taxon>Bacillati</taxon>
        <taxon>Bacillota</taxon>
        <taxon>Clostridia</taxon>
        <taxon>Lachnospirales</taxon>
        <taxon>Lachnospiraceae</taxon>
        <taxon>Enterocloster</taxon>
    </lineage>
</organism>
<keyword evidence="6" id="KW-0449">Lipoprotein</keyword>